<dbReference type="RefSeq" id="WP_166519199.1">
    <property type="nucleotide sequence ID" value="NZ_JAAABJ010000476.1"/>
</dbReference>
<comment type="caution">
    <text evidence="1">The sequence shown here is derived from an EMBL/GenBank/DDBJ whole genome shotgun (WGS) entry which is preliminary data.</text>
</comment>
<reference evidence="1 2" key="1">
    <citation type="submission" date="2019-11" db="EMBL/GenBank/DDBJ databases">
        <title>Characterization of Elizabethkingia argenteiflava sp. nov., isolated from inner surface of Soybean Pods.</title>
        <authorList>
            <person name="Mo S."/>
        </authorList>
    </citation>
    <scope>NUCLEOTIDE SEQUENCE [LARGE SCALE GENOMIC DNA]</scope>
    <source>
        <strain evidence="1 2">YB22</strain>
    </source>
</reference>
<protein>
    <submittedName>
        <fullName evidence="1">Uncharacterized protein</fullName>
    </submittedName>
</protein>
<accession>A0A845PV97</accession>
<keyword evidence="2" id="KW-1185">Reference proteome</keyword>
<name>A0A845PV97_9FLAO</name>
<evidence type="ECO:0000313" key="2">
    <source>
        <dbReference type="Proteomes" id="UP000553459"/>
    </source>
</evidence>
<dbReference type="Proteomes" id="UP000553459">
    <property type="component" value="Unassembled WGS sequence"/>
</dbReference>
<dbReference type="AlphaFoldDB" id="A0A845PV97"/>
<organism evidence="1 2">
    <name type="scientific">Elizabethkingia argenteiflava</name>
    <dbReference type="NCBI Taxonomy" id="2681556"/>
    <lineage>
        <taxon>Bacteria</taxon>
        <taxon>Pseudomonadati</taxon>
        <taxon>Bacteroidota</taxon>
        <taxon>Flavobacteriia</taxon>
        <taxon>Flavobacteriales</taxon>
        <taxon>Weeksellaceae</taxon>
        <taxon>Elizabethkingia</taxon>
    </lineage>
</organism>
<sequence length="102" mass="12130">MKNFEVEICSSENINQDWYVYIYDTNQQKIIQKFYKGINVDYDANNRRIRCEALKESIEKELKSGWIPKSKKKQLPQPEDKGYNIIEAFDIAFKIFSIANQI</sequence>
<proteinExistence type="predicted"/>
<gene>
    <name evidence="1" type="ORF">GNY06_05780</name>
</gene>
<dbReference type="EMBL" id="JAAABJ010000476">
    <property type="protein sequence ID" value="NAW50901.1"/>
    <property type="molecule type" value="Genomic_DNA"/>
</dbReference>
<evidence type="ECO:0000313" key="1">
    <source>
        <dbReference type="EMBL" id="NAW50901.1"/>
    </source>
</evidence>